<evidence type="ECO:0000313" key="6">
    <source>
        <dbReference type="EMBL" id="KAK1395509.1"/>
    </source>
</evidence>
<dbReference type="AlphaFoldDB" id="A0AAD8N3P7"/>
<feature type="zinc finger region" description="C3H1-type" evidence="4">
    <location>
        <begin position="25"/>
        <end position="53"/>
    </location>
</feature>
<sequence>MACNSGESRTSREQAEMEHFTIGRGSKEKPCKKFFSVVGCTFGDECHFSHYVPGGGVNSFDKKRLLCYKYLSYSGCSDGCPYAHGERELHRPTLYMKIPDHMKPIHGCKFAKFMHPKSSFGAGQAKLIFSAERMYTKSLDLWLLNRMTRAKASIEDHESDPNMVNIHLEGTLDHVELASQIVREHVGSFKPIPRKRRGSRLLVLLDGG</sequence>
<keyword evidence="7" id="KW-1185">Reference proteome</keyword>
<dbReference type="SMART" id="SM00356">
    <property type="entry name" value="ZnF_C3H1"/>
    <property type="match status" value="2"/>
</dbReference>
<evidence type="ECO:0000313" key="7">
    <source>
        <dbReference type="Proteomes" id="UP001237642"/>
    </source>
</evidence>
<keyword evidence="3 4" id="KW-0862">Zinc</keyword>
<keyword evidence="1 4" id="KW-0479">Metal-binding</keyword>
<accession>A0AAD8N3P7</accession>
<reference evidence="6" key="2">
    <citation type="submission" date="2023-05" db="EMBL/GenBank/DDBJ databases">
        <authorList>
            <person name="Schelkunov M.I."/>
        </authorList>
    </citation>
    <scope>NUCLEOTIDE SEQUENCE</scope>
    <source>
        <strain evidence="6">Hsosn_3</strain>
        <tissue evidence="6">Leaf</tissue>
    </source>
</reference>
<proteinExistence type="predicted"/>
<evidence type="ECO:0000256" key="1">
    <source>
        <dbReference type="ARBA" id="ARBA00022723"/>
    </source>
</evidence>
<dbReference type="GO" id="GO:0008270">
    <property type="term" value="F:zinc ion binding"/>
    <property type="evidence" value="ECO:0007669"/>
    <property type="project" value="UniProtKB-KW"/>
</dbReference>
<dbReference type="Gene3D" id="4.10.1000.10">
    <property type="entry name" value="Zinc finger, CCCH-type"/>
    <property type="match status" value="1"/>
</dbReference>
<protein>
    <recommendedName>
        <fullName evidence="5">C3H1-type domain-containing protein</fullName>
    </recommendedName>
</protein>
<gene>
    <name evidence="6" type="ORF">POM88_014565</name>
</gene>
<evidence type="ECO:0000256" key="3">
    <source>
        <dbReference type="ARBA" id="ARBA00022833"/>
    </source>
</evidence>
<evidence type="ECO:0000256" key="2">
    <source>
        <dbReference type="ARBA" id="ARBA00022771"/>
    </source>
</evidence>
<comment type="caution">
    <text evidence="6">The sequence shown here is derived from an EMBL/GenBank/DDBJ whole genome shotgun (WGS) entry which is preliminary data.</text>
</comment>
<dbReference type="InterPro" id="IPR000571">
    <property type="entry name" value="Znf_CCCH"/>
</dbReference>
<dbReference type="PROSITE" id="PS50103">
    <property type="entry name" value="ZF_C3H1"/>
    <property type="match status" value="1"/>
</dbReference>
<reference evidence="6" key="1">
    <citation type="submission" date="2023-02" db="EMBL/GenBank/DDBJ databases">
        <title>Genome of toxic invasive species Heracleum sosnowskyi carries increased number of genes despite the absence of recent whole-genome duplications.</title>
        <authorList>
            <person name="Schelkunov M."/>
            <person name="Shtratnikova V."/>
            <person name="Makarenko M."/>
            <person name="Klepikova A."/>
            <person name="Omelchenko D."/>
            <person name="Novikova G."/>
            <person name="Obukhova E."/>
            <person name="Bogdanov V."/>
            <person name="Penin A."/>
            <person name="Logacheva M."/>
        </authorList>
    </citation>
    <scope>NUCLEOTIDE SEQUENCE</scope>
    <source>
        <strain evidence="6">Hsosn_3</strain>
        <tissue evidence="6">Leaf</tissue>
    </source>
</reference>
<feature type="domain" description="C3H1-type" evidence="5">
    <location>
        <begin position="25"/>
        <end position="53"/>
    </location>
</feature>
<dbReference type="InterPro" id="IPR036855">
    <property type="entry name" value="Znf_CCCH_sf"/>
</dbReference>
<dbReference type="Proteomes" id="UP001237642">
    <property type="component" value="Unassembled WGS sequence"/>
</dbReference>
<evidence type="ECO:0000259" key="5">
    <source>
        <dbReference type="PROSITE" id="PS50103"/>
    </source>
</evidence>
<dbReference type="SUPFAM" id="SSF90229">
    <property type="entry name" value="CCCH zinc finger"/>
    <property type="match status" value="1"/>
</dbReference>
<keyword evidence="2 4" id="KW-0863">Zinc-finger</keyword>
<evidence type="ECO:0000256" key="4">
    <source>
        <dbReference type="PROSITE-ProRule" id="PRU00723"/>
    </source>
</evidence>
<dbReference type="EMBL" id="JAUIZM010000003">
    <property type="protein sequence ID" value="KAK1395509.1"/>
    <property type="molecule type" value="Genomic_DNA"/>
</dbReference>
<organism evidence="6 7">
    <name type="scientific">Heracleum sosnowskyi</name>
    <dbReference type="NCBI Taxonomy" id="360622"/>
    <lineage>
        <taxon>Eukaryota</taxon>
        <taxon>Viridiplantae</taxon>
        <taxon>Streptophyta</taxon>
        <taxon>Embryophyta</taxon>
        <taxon>Tracheophyta</taxon>
        <taxon>Spermatophyta</taxon>
        <taxon>Magnoliopsida</taxon>
        <taxon>eudicotyledons</taxon>
        <taxon>Gunneridae</taxon>
        <taxon>Pentapetalae</taxon>
        <taxon>asterids</taxon>
        <taxon>campanulids</taxon>
        <taxon>Apiales</taxon>
        <taxon>Apiaceae</taxon>
        <taxon>Apioideae</taxon>
        <taxon>apioid superclade</taxon>
        <taxon>Tordylieae</taxon>
        <taxon>Tordyliinae</taxon>
        <taxon>Heracleum</taxon>
    </lineage>
</organism>
<name>A0AAD8N3P7_9APIA</name>